<evidence type="ECO:0000256" key="5">
    <source>
        <dbReference type="RuleBase" id="RU362064"/>
    </source>
</evidence>
<proteinExistence type="inferred from homology"/>
<comment type="similarity">
    <text evidence="5">Belongs to the FliO/MopB family.</text>
</comment>
<evidence type="ECO:0000256" key="4">
    <source>
        <dbReference type="ARBA" id="ARBA00023136"/>
    </source>
</evidence>
<dbReference type="GO" id="GO:0009425">
    <property type="term" value="C:bacterial-type flagellum basal body"/>
    <property type="evidence" value="ECO:0007669"/>
    <property type="project" value="UniProtKB-SubCell"/>
</dbReference>
<keyword evidence="5" id="KW-0975">Bacterial flagellum</keyword>
<organism evidence="7">
    <name type="scientific">uncultured Nocardioides sp</name>
    <dbReference type="NCBI Taxonomy" id="198441"/>
    <lineage>
        <taxon>Bacteria</taxon>
        <taxon>Bacillati</taxon>
        <taxon>Actinomycetota</taxon>
        <taxon>Actinomycetes</taxon>
        <taxon>Propionibacteriales</taxon>
        <taxon>Nocardioidaceae</taxon>
        <taxon>Nocardioides</taxon>
        <taxon>environmental samples</taxon>
    </lineage>
</organism>
<evidence type="ECO:0000313" key="7">
    <source>
        <dbReference type="EMBL" id="CAA9401279.1"/>
    </source>
</evidence>
<feature type="compositionally biased region" description="Low complexity" evidence="6">
    <location>
        <begin position="105"/>
        <end position="117"/>
    </location>
</feature>
<dbReference type="GO" id="GO:0005886">
    <property type="term" value="C:plasma membrane"/>
    <property type="evidence" value="ECO:0007669"/>
    <property type="project" value="UniProtKB-SubCell"/>
</dbReference>
<dbReference type="EMBL" id="CADCUP010000148">
    <property type="protein sequence ID" value="CAA9401279.1"/>
    <property type="molecule type" value="Genomic_DNA"/>
</dbReference>
<dbReference type="GO" id="GO:0044781">
    <property type="term" value="P:bacterial-type flagellum organization"/>
    <property type="evidence" value="ECO:0007669"/>
    <property type="project" value="UniProtKB-UniRule"/>
</dbReference>
<keyword evidence="3" id="KW-1133">Transmembrane helix</keyword>
<keyword evidence="4" id="KW-0472">Membrane</keyword>
<name>A0A6J4NYF0_9ACTN</name>
<sequence>MLELAVRLVFSLAVVVGLLLLLARLSAKRLASGAGAPIRVLHRQSLSRNGSVALVAVGDRVLVLGTTDQQVSLLTELDPDEVDIPEPTSIFRPKDTGTAAEDDGAASADRPAAAAGSILSPQTWRQAFDAATRRVS</sequence>
<reference evidence="7" key="1">
    <citation type="submission" date="2020-02" db="EMBL/GenBank/DDBJ databases">
        <authorList>
            <person name="Meier V. D."/>
        </authorList>
    </citation>
    <scope>NUCLEOTIDE SEQUENCE</scope>
    <source>
        <strain evidence="7">AVDCRST_MAG06</strain>
    </source>
</reference>
<evidence type="ECO:0000256" key="1">
    <source>
        <dbReference type="ARBA" id="ARBA00022475"/>
    </source>
</evidence>
<evidence type="ECO:0000256" key="6">
    <source>
        <dbReference type="SAM" id="MobiDB-lite"/>
    </source>
</evidence>
<dbReference type="AlphaFoldDB" id="A0A6J4NYF0"/>
<evidence type="ECO:0000256" key="3">
    <source>
        <dbReference type="ARBA" id="ARBA00022989"/>
    </source>
</evidence>
<keyword evidence="1 5" id="KW-1003">Cell membrane</keyword>
<evidence type="ECO:0000256" key="2">
    <source>
        <dbReference type="ARBA" id="ARBA00022692"/>
    </source>
</evidence>
<dbReference type="InterPro" id="IPR022781">
    <property type="entry name" value="Flagellar_biosynth_FliO"/>
</dbReference>
<keyword evidence="2" id="KW-0812">Transmembrane</keyword>
<comment type="subcellular location">
    <subcellularLocation>
        <location evidence="5">Cell membrane</location>
    </subcellularLocation>
    <subcellularLocation>
        <location evidence="5">Bacterial flagellum basal body</location>
    </subcellularLocation>
</comment>
<dbReference type="Pfam" id="PF04347">
    <property type="entry name" value="FliO"/>
    <property type="match status" value="1"/>
</dbReference>
<accession>A0A6J4NYF0</accession>
<feature type="region of interest" description="Disordered" evidence="6">
    <location>
        <begin position="80"/>
        <end position="118"/>
    </location>
</feature>
<protein>
    <recommendedName>
        <fullName evidence="5">Flagellar protein</fullName>
    </recommendedName>
</protein>
<dbReference type="NCBIfam" id="TIGR03500">
    <property type="entry name" value="FliO_TIGR"/>
    <property type="match status" value="1"/>
</dbReference>
<gene>
    <name evidence="7" type="ORF">AVDCRST_MAG06-2205</name>
</gene>